<dbReference type="InterPro" id="IPR001753">
    <property type="entry name" value="Enoyl-CoA_hydra/iso"/>
</dbReference>
<evidence type="ECO:0000313" key="4">
    <source>
        <dbReference type="Proteomes" id="UP000278062"/>
    </source>
</evidence>
<accession>A0A3M3NB02</accession>
<dbReference type="CDD" id="cd06558">
    <property type="entry name" value="crotonase-like"/>
    <property type="match status" value="1"/>
</dbReference>
<dbReference type="Gene3D" id="3.90.226.10">
    <property type="entry name" value="2-enoyl-CoA Hydratase, Chain A, domain 1"/>
    <property type="match status" value="1"/>
</dbReference>
<name>A0A3M3NB02_9PSED</name>
<gene>
    <name evidence="3" type="ORF">ALQ49_03392</name>
</gene>
<dbReference type="GO" id="GO:0016829">
    <property type="term" value="F:lyase activity"/>
    <property type="evidence" value="ECO:0007669"/>
    <property type="project" value="UniProtKB-KW"/>
</dbReference>
<dbReference type="NCBIfam" id="NF006699">
    <property type="entry name" value="PRK09245.1"/>
    <property type="match status" value="1"/>
</dbReference>
<dbReference type="SUPFAM" id="SSF52096">
    <property type="entry name" value="ClpP/crotonase"/>
    <property type="match status" value="1"/>
</dbReference>
<comment type="caution">
    <text evidence="3">The sequence shown here is derived from an EMBL/GenBank/DDBJ whole genome shotgun (WGS) entry which is preliminary data.</text>
</comment>
<comment type="similarity">
    <text evidence="1">Belongs to the enoyl-CoA hydratase/isomerase family.</text>
</comment>
<dbReference type="Proteomes" id="UP000278062">
    <property type="component" value="Unassembled WGS sequence"/>
</dbReference>
<evidence type="ECO:0000313" key="3">
    <source>
        <dbReference type="EMBL" id="RMN98698.1"/>
    </source>
</evidence>
<dbReference type="AlphaFoldDB" id="A0A3M3NB02"/>
<protein>
    <submittedName>
        <fullName evidence="3">Enoyl-CoA hydratase</fullName>
    </submittedName>
</protein>
<dbReference type="PANTHER" id="PTHR11941">
    <property type="entry name" value="ENOYL-COA HYDRATASE-RELATED"/>
    <property type="match status" value="1"/>
</dbReference>
<reference evidence="3 4" key="1">
    <citation type="submission" date="2018-08" db="EMBL/GenBank/DDBJ databases">
        <title>Recombination of ecologically and evolutionarily significant loci maintains genetic cohesion in the Pseudomonas syringae species complex.</title>
        <authorList>
            <person name="Dillon M."/>
            <person name="Thakur S."/>
            <person name="Almeida R.N.D."/>
            <person name="Weir B.S."/>
            <person name="Guttman D.S."/>
        </authorList>
    </citation>
    <scope>NUCLEOTIDE SEQUENCE [LARGE SCALE GENOMIC DNA]</scope>
    <source>
        <strain evidence="3 4">1089_5</strain>
    </source>
</reference>
<dbReference type="InterPro" id="IPR029045">
    <property type="entry name" value="ClpP/crotonase-like_dom_sf"/>
</dbReference>
<dbReference type="Gene3D" id="1.10.12.10">
    <property type="entry name" value="Lyase 2-enoyl-coa Hydratase, Chain A, domain 2"/>
    <property type="match status" value="1"/>
</dbReference>
<keyword evidence="2" id="KW-0456">Lyase</keyword>
<dbReference type="EMBL" id="RBPL01000051">
    <property type="protein sequence ID" value="RMN98698.1"/>
    <property type="molecule type" value="Genomic_DNA"/>
</dbReference>
<sequence>MGRLPSDKNFALRNFIGYGNGGGPTMSFINFEIDEHVALVTMNSPSTRNALGTLEQYEAIESVCRRISEDRAIRAVVWTGAGRAFCAGGDIKLMRSRSLDPELEPIEDRYHYKEGIHRIPLALYYLEVPVIAAVNGAAIGAGLDLACMCDIRIAGQSATFAESFVSLGIIPGDGGAFLLQRLIGSAKAAELTYTADTITAEEALACNLVSRVVPDEELIEQAMQLAKRIARNPPHALRMSKRLLREAQHARLETVLELSASFQALAHSTLDHKERIDAAVNRLHPKRG</sequence>
<dbReference type="GO" id="GO:0006635">
    <property type="term" value="P:fatty acid beta-oxidation"/>
    <property type="evidence" value="ECO:0007669"/>
    <property type="project" value="TreeGrafter"/>
</dbReference>
<proteinExistence type="inferred from homology"/>
<dbReference type="InterPro" id="IPR014748">
    <property type="entry name" value="Enoyl-CoA_hydra_C"/>
</dbReference>
<evidence type="ECO:0000256" key="1">
    <source>
        <dbReference type="ARBA" id="ARBA00005254"/>
    </source>
</evidence>
<organism evidence="3 4">
    <name type="scientific">Pseudomonas syringae pv. apii</name>
    <dbReference type="NCBI Taxonomy" id="81036"/>
    <lineage>
        <taxon>Bacteria</taxon>
        <taxon>Pseudomonadati</taxon>
        <taxon>Pseudomonadota</taxon>
        <taxon>Gammaproteobacteria</taxon>
        <taxon>Pseudomonadales</taxon>
        <taxon>Pseudomonadaceae</taxon>
        <taxon>Pseudomonas</taxon>
    </lineage>
</organism>
<dbReference type="Pfam" id="PF00378">
    <property type="entry name" value="ECH_1"/>
    <property type="match status" value="1"/>
</dbReference>
<dbReference type="PANTHER" id="PTHR11941:SF54">
    <property type="entry name" value="ENOYL-COA HYDRATASE, MITOCHONDRIAL"/>
    <property type="match status" value="1"/>
</dbReference>
<evidence type="ECO:0000256" key="2">
    <source>
        <dbReference type="ARBA" id="ARBA00023239"/>
    </source>
</evidence>